<accession>W8BZ81</accession>
<dbReference type="EMBL" id="GAMC01001938">
    <property type="protein sequence ID" value="JAC04618.1"/>
    <property type="molecule type" value="mRNA"/>
</dbReference>
<reference evidence="1" key="2">
    <citation type="journal article" date="2014" name="BMC Genomics">
        <title>A genomic perspective to assessing quality of mass-reared SIT flies used in Mediterranean fruit fly (Ceratitis capitata) eradication in California.</title>
        <authorList>
            <person name="Calla B."/>
            <person name="Hall B."/>
            <person name="Hou S."/>
            <person name="Geib S.M."/>
        </authorList>
    </citation>
    <scope>NUCLEOTIDE SEQUENCE</scope>
</reference>
<name>W8BZ81_CERCA</name>
<protein>
    <submittedName>
        <fullName evidence="1">Uncharacterized protein</fullName>
    </submittedName>
</protein>
<proteinExistence type="evidence at transcript level"/>
<evidence type="ECO:0000313" key="1">
    <source>
        <dbReference type="EMBL" id="JAC04618.1"/>
    </source>
</evidence>
<reference evidence="1" key="1">
    <citation type="submission" date="2013-07" db="EMBL/GenBank/DDBJ databases">
        <authorList>
            <person name="Geib S."/>
        </authorList>
    </citation>
    <scope>NUCLEOTIDE SEQUENCE</scope>
</reference>
<dbReference type="AlphaFoldDB" id="W8BZ81"/>
<sequence length="119" mass="14079">YIYIVYILHIINEIPFSARIVVETHWLQLRFFQQHLKQQVLVQQMLQKKKTKRELGILKPPICISYQFLLATFNILTIEACRIFVLALLSNPLSFTAITKRIRVHLHFTVLIMNLFPST</sequence>
<organism evidence="1">
    <name type="scientific">Ceratitis capitata</name>
    <name type="common">Mediterranean fruit fly</name>
    <name type="synonym">Tephritis capitata</name>
    <dbReference type="NCBI Taxonomy" id="7213"/>
    <lineage>
        <taxon>Eukaryota</taxon>
        <taxon>Metazoa</taxon>
        <taxon>Ecdysozoa</taxon>
        <taxon>Arthropoda</taxon>
        <taxon>Hexapoda</taxon>
        <taxon>Insecta</taxon>
        <taxon>Pterygota</taxon>
        <taxon>Neoptera</taxon>
        <taxon>Endopterygota</taxon>
        <taxon>Diptera</taxon>
        <taxon>Brachycera</taxon>
        <taxon>Muscomorpha</taxon>
        <taxon>Tephritoidea</taxon>
        <taxon>Tephritidae</taxon>
        <taxon>Ceratitis</taxon>
        <taxon>Ceratitis</taxon>
    </lineage>
</organism>
<feature type="non-terminal residue" evidence="1">
    <location>
        <position position="1"/>
    </location>
</feature>